<dbReference type="Pfam" id="PF00188">
    <property type="entry name" value="CAP"/>
    <property type="match status" value="1"/>
</dbReference>
<gene>
    <name evidence="2" type="ORF">NOI20_11780</name>
</gene>
<evidence type="ECO:0000259" key="1">
    <source>
        <dbReference type="Pfam" id="PF00188"/>
    </source>
</evidence>
<sequence>MRFALRWIVVLGLLVVGLAARGEPAREVVQLTNAFRAERGLAALEISPALEAAAEAHGRDMAQRGFFGHAGSDGSSVGARVKRQGYRFCIVAENIAKGQRDARAVMRSWIGSKGHLRNLTLPKAREIGVIRQRGDIWVMVLATRMGGC</sequence>
<name>A0AAJ1X514_9RHOB</name>
<dbReference type="Gene3D" id="3.40.33.10">
    <property type="entry name" value="CAP"/>
    <property type="match status" value="1"/>
</dbReference>
<dbReference type="PANTHER" id="PTHR31157">
    <property type="entry name" value="SCP DOMAIN-CONTAINING PROTEIN"/>
    <property type="match status" value="1"/>
</dbReference>
<keyword evidence="3" id="KW-1185">Reference proteome</keyword>
<feature type="domain" description="SCP" evidence="1">
    <location>
        <begin position="30"/>
        <end position="134"/>
    </location>
</feature>
<comment type="caution">
    <text evidence="2">The sequence shown here is derived from an EMBL/GenBank/DDBJ whole genome shotgun (WGS) entry which is preliminary data.</text>
</comment>
<reference evidence="2" key="2">
    <citation type="submission" date="2023-04" db="EMBL/GenBank/DDBJ databases">
        <title>'Rhodoalgimonas zhirmunskyi' gen. nov., isolated from a red alga.</title>
        <authorList>
            <person name="Nedashkovskaya O.I."/>
            <person name="Otstavnykh N.Y."/>
            <person name="Bystritskaya E.P."/>
            <person name="Balabanova L.A."/>
            <person name="Isaeva M.P."/>
        </authorList>
    </citation>
    <scope>NUCLEOTIDE SEQUENCE</scope>
    <source>
        <strain evidence="2">10Alg 79</strain>
    </source>
</reference>
<dbReference type="RefSeq" id="WP_317626405.1">
    <property type="nucleotide sequence ID" value="NZ_JANFFA010000003.1"/>
</dbReference>
<protein>
    <submittedName>
        <fullName evidence="2">CAP domain-containing protein</fullName>
    </submittedName>
</protein>
<proteinExistence type="predicted"/>
<dbReference type="InterPro" id="IPR014044">
    <property type="entry name" value="CAP_dom"/>
</dbReference>
<organism evidence="2 3">
    <name type="scientific">Rhodalgimonas zhirmunskyi</name>
    <dbReference type="NCBI Taxonomy" id="2964767"/>
    <lineage>
        <taxon>Bacteria</taxon>
        <taxon>Pseudomonadati</taxon>
        <taxon>Pseudomonadota</taxon>
        <taxon>Alphaproteobacteria</taxon>
        <taxon>Rhodobacterales</taxon>
        <taxon>Roseobacteraceae</taxon>
        <taxon>Rhodalgimonas</taxon>
    </lineage>
</organism>
<evidence type="ECO:0000313" key="2">
    <source>
        <dbReference type="EMBL" id="MDQ2094793.1"/>
    </source>
</evidence>
<dbReference type="SUPFAM" id="SSF55797">
    <property type="entry name" value="PR-1-like"/>
    <property type="match status" value="1"/>
</dbReference>
<dbReference type="EMBL" id="JANFFA010000003">
    <property type="protein sequence ID" value="MDQ2094793.1"/>
    <property type="molecule type" value="Genomic_DNA"/>
</dbReference>
<dbReference type="PANTHER" id="PTHR31157:SF1">
    <property type="entry name" value="SCP DOMAIN-CONTAINING PROTEIN"/>
    <property type="match status" value="1"/>
</dbReference>
<dbReference type="Proteomes" id="UP001227162">
    <property type="component" value="Unassembled WGS sequence"/>
</dbReference>
<evidence type="ECO:0000313" key="3">
    <source>
        <dbReference type="Proteomes" id="UP001227162"/>
    </source>
</evidence>
<reference evidence="2" key="1">
    <citation type="submission" date="2022-07" db="EMBL/GenBank/DDBJ databases">
        <authorList>
            <person name="Otstavnykh N."/>
            <person name="Isaeva M."/>
            <person name="Bystritskaya E."/>
        </authorList>
    </citation>
    <scope>NUCLEOTIDE SEQUENCE</scope>
    <source>
        <strain evidence="2">10Alg 79</strain>
    </source>
</reference>
<dbReference type="InterPro" id="IPR035940">
    <property type="entry name" value="CAP_sf"/>
</dbReference>
<accession>A0AAJ1X514</accession>
<dbReference type="CDD" id="cd05379">
    <property type="entry name" value="CAP_bacterial"/>
    <property type="match status" value="1"/>
</dbReference>
<dbReference type="AlphaFoldDB" id="A0AAJ1X514"/>